<accession>A0A377PMP6</accession>
<protein>
    <submittedName>
        <fullName evidence="1">Uncharacterized protein</fullName>
    </submittedName>
</protein>
<proteinExistence type="predicted"/>
<sequence length="54" mass="6103">MTETTSLNKIDALKAEINQEISMIEFDLKLQISHDALADHSEKEPDVALIEEAY</sequence>
<name>A0A377PMP6_HAFAL</name>
<dbReference type="Proteomes" id="UP000254821">
    <property type="component" value="Unassembled WGS sequence"/>
</dbReference>
<organism evidence="1 2">
    <name type="scientific">Hafnia alvei</name>
    <dbReference type="NCBI Taxonomy" id="569"/>
    <lineage>
        <taxon>Bacteria</taxon>
        <taxon>Pseudomonadati</taxon>
        <taxon>Pseudomonadota</taxon>
        <taxon>Gammaproteobacteria</taxon>
        <taxon>Enterobacterales</taxon>
        <taxon>Hafniaceae</taxon>
        <taxon>Hafnia</taxon>
    </lineage>
</organism>
<dbReference type="GeneID" id="56892908"/>
<dbReference type="EMBL" id="UGHP01000001">
    <property type="protein sequence ID" value="STQ81480.1"/>
    <property type="molecule type" value="Genomic_DNA"/>
</dbReference>
<reference evidence="1 2" key="1">
    <citation type="submission" date="2018-06" db="EMBL/GenBank/DDBJ databases">
        <authorList>
            <consortium name="Pathogen Informatics"/>
            <person name="Doyle S."/>
        </authorList>
    </citation>
    <scope>NUCLEOTIDE SEQUENCE [LARGE SCALE GENOMIC DNA]</scope>
    <source>
        <strain evidence="1 2">NCTC8105</strain>
    </source>
</reference>
<dbReference type="AlphaFoldDB" id="A0A377PMP6"/>
<gene>
    <name evidence="1" type="ORF">NCTC8105_03662</name>
</gene>
<evidence type="ECO:0000313" key="2">
    <source>
        <dbReference type="Proteomes" id="UP000254821"/>
    </source>
</evidence>
<dbReference type="RefSeq" id="WP_166493508.1">
    <property type="nucleotide sequence ID" value="NZ_CALJTU010000052.1"/>
</dbReference>
<evidence type="ECO:0000313" key="1">
    <source>
        <dbReference type="EMBL" id="STQ81480.1"/>
    </source>
</evidence>